<dbReference type="EMBL" id="JBHRVA010000002">
    <property type="protein sequence ID" value="MFC3302115.1"/>
    <property type="molecule type" value="Genomic_DNA"/>
</dbReference>
<accession>A0ABV7MBJ2</accession>
<sequence length="61" mass="6555">MKFTTVDFLTILAAMVVTAIVVAVQVLTDGSRGSFSAMVIVIFATLIPMLLRARARGKRGE</sequence>
<name>A0ABV7MBJ2_9PROT</name>
<evidence type="ECO:0000256" key="1">
    <source>
        <dbReference type="SAM" id="Phobius"/>
    </source>
</evidence>
<feature type="transmembrane region" description="Helical" evidence="1">
    <location>
        <begin position="33"/>
        <end position="51"/>
    </location>
</feature>
<keyword evidence="3" id="KW-1185">Reference proteome</keyword>
<dbReference type="RefSeq" id="WP_189574385.1">
    <property type="nucleotide sequence ID" value="NZ_BMXU01000001.1"/>
</dbReference>
<protein>
    <submittedName>
        <fullName evidence="2">Uncharacterized protein</fullName>
    </submittedName>
</protein>
<dbReference type="Proteomes" id="UP001595607">
    <property type="component" value="Unassembled WGS sequence"/>
</dbReference>
<comment type="caution">
    <text evidence="2">The sequence shown here is derived from an EMBL/GenBank/DDBJ whole genome shotgun (WGS) entry which is preliminary data.</text>
</comment>
<gene>
    <name evidence="2" type="ORF">ACFONP_05150</name>
</gene>
<organism evidence="2 3">
    <name type="scientific">Parvularcula lutaonensis</name>
    <dbReference type="NCBI Taxonomy" id="491923"/>
    <lineage>
        <taxon>Bacteria</taxon>
        <taxon>Pseudomonadati</taxon>
        <taxon>Pseudomonadota</taxon>
        <taxon>Alphaproteobacteria</taxon>
        <taxon>Parvularculales</taxon>
        <taxon>Parvularculaceae</taxon>
        <taxon>Parvularcula</taxon>
    </lineage>
</organism>
<feature type="transmembrane region" description="Helical" evidence="1">
    <location>
        <begin position="7"/>
        <end position="27"/>
    </location>
</feature>
<reference evidence="3" key="1">
    <citation type="journal article" date="2019" name="Int. J. Syst. Evol. Microbiol.">
        <title>The Global Catalogue of Microorganisms (GCM) 10K type strain sequencing project: providing services to taxonomists for standard genome sequencing and annotation.</title>
        <authorList>
            <consortium name="The Broad Institute Genomics Platform"/>
            <consortium name="The Broad Institute Genome Sequencing Center for Infectious Disease"/>
            <person name="Wu L."/>
            <person name="Ma J."/>
        </authorList>
    </citation>
    <scope>NUCLEOTIDE SEQUENCE [LARGE SCALE GENOMIC DNA]</scope>
    <source>
        <strain evidence="3">KCTC 22245</strain>
    </source>
</reference>
<keyword evidence="1" id="KW-1133">Transmembrane helix</keyword>
<keyword evidence="1" id="KW-0812">Transmembrane</keyword>
<proteinExistence type="predicted"/>
<evidence type="ECO:0000313" key="3">
    <source>
        <dbReference type="Proteomes" id="UP001595607"/>
    </source>
</evidence>
<keyword evidence="1" id="KW-0472">Membrane</keyword>
<evidence type="ECO:0000313" key="2">
    <source>
        <dbReference type="EMBL" id="MFC3302115.1"/>
    </source>
</evidence>